<comment type="similarity">
    <text evidence="1 4 5">Belongs to the bacterial ribosomal protein bL20 family.</text>
</comment>
<dbReference type="GO" id="GO:1990904">
    <property type="term" value="C:ribonucleoprotein complex"/>
    <property type="evidence" value="ECO:0007669"/>
    <property type="project" value="UniProtKB-KW"/>
</dbReference>
<dbReference type="GO" id="GO:0005840">
    <property type="term" value="C:ribosome"/>
    <property type="evidence" value="ECO:0007669"/>
    <property type="project" value="UniProtKB-KW"/>
</dbReference>
<dbReference type="InterPro" id="IPR005813">
    <property type="entry name" value="Ribosomal_bL20"/>
</dbReference>
<accession>A0A3G3LKT4</accession>
<comment type="function">
    <text evidence="4">Binds directly to 23S ribosomal RNA and is necessary for the in vitro assembly process of the 50S ribosomal subunit. It is not involved in the protein synthesizing functions of that subunit.</text>
</comment>
<dbReference type="GO" id="GO:0000027">
    <property type="term" value="P:ribosomal large subunit assembly"/>
    <property type="evidence" value="ECO:0007669"/>
    <property type="project" value="UniProtKB-UniRule"/>
</dbReference>
<evidence type="ECO:0000256" key="4">
    <source>
        <dbReference type="HAMAP-Rule" id="MF_00382"/>
    </source>
</evidence>
<dbReference type="AlphaFoldDB" id="A0A3G3LKT4"/>
<evidence type="ECO:0000256" key="3">
    <source>
        <dbReference type="ARBA" id="ARBA00023274"/>
    </source>
</evidence>
<keyword evidence="3 4" id="KW-0687">Ribonucleoprotein</keyword>
<dbReference type="CDD" id="cd07026">
    <property type="entry name" value="Ribosomal_L20"/>
    <property type="match status" value="1"/>
</dbReference>
<keyword evidence="4" id="KW-0699">rRNA-binding</keyword>
<dbReference type="InterPro" id="IPR035566">
    <property type="entry name" value="Ribosomal_protein_bL20_C"/>
</dbReference>
<dbReference type="GO" id="GO:0003735">
    <property type="term" value="F:structural constituent of ribosome"/>
    <property type="evidence" value="ECO:0007669"/>
    <property type="project" value="InterPro"/>
</dbReference>
<dbReference type="GO" id="GO:0009507">
    <property type="term" value="C:chloroplast"/>
    <property type="evidence" value="ECO:0007669"/>
    <property type="project" value="UniProtKB-SubCell"/>
</dbReference>
<dbReference type="PRINTS" id="PR00062">
    <property type="entry name" value="RIBOSOMALL20"/>
</dbReference>
<evidence type="ECO:0000256" key="1">
    <source>
        <dbReference type="ARBA" id="ARBA00007698"/>
    </source>
</evidence>
<evidence type="ECO:0000256" key="2">
    <source>
        <dbReference type="ARBA" id="ARBA00022980"/>
    </source>
</evidence>
<geneLocation type="chloroplast" evidence="6"/>
<dbReference type="GO" id="GO:0019843">
    <property type="term" value="F:rRNA binding"/>
    <property type="evidence" value="ECO:0007669"/>
    <property type="project" value="UniProtKB-UniRule"/>
</dbReference>
<comment type="subcellular location">
    <subcellularLocation>
        <location evidence="4">Plastid</location>
        <location evidence="4">Chloroplast</location>
    </subcellularLocation>
</comment>
<dbReference type="EMBL" id="MH898667">
    <property type="protein sequence ID" value="AYQ93325.1"/>
    <property type="molecule type" value="Genomic_DNA"/>
</dbReference>
<dbReference type="HAMAP" id="MF_00382">
    <property type="entry name" value="Ribosomal_bL20"/>
    <property type="match status" value="1"/>
</dbReference>
<dbReference type="PANTHER" id="PTHR10986">
    <property type="entry name" value="39S RIBOSOMAL PROTEIN L20"/>
    <property type="match status" value="1"/>
</dbReference>
<sequence length="114" mass="13570">MTRVKRAFVSRRRHKKIISSNKGFTGSHSKLFKVANQEYMKSLVYSYSDRRKKKRNFKSLWIRKINAVIREVFDTKYNTLISKLKKSKIILNKKILANISMNDRKTLSKLVNFN</sequence>
<dbReference type="NCBIfam" id="TIGR01032">
    <property type="entry name" value="rplT_bact"/>
    <property type="match status" value="1"/>
</dbReference>
<proteinExistence type="inferred from homology"/>
<keyword evidence="6" id="KW-0150">Chloroplast</keyword>
<organism evidence="6">
    <name type="scientific">Phacus inflexus</name>
    <dbReference type="NCBI Taxonomy" id="461210"/>
    <lineage>
        <taxon>Eukaryota</taxon>
        <taxon>Discoba</taxon>
        <taxon>Euglenozoa</taxon>
        <taxon>Euglenida</taxon>
        <taxon>Spirocuta</taxon>
        <taxon>Euglenophyceae</taxon>
        <taxon>Euglenales</taxon>
        <taxon>Phacaceae</taxon>
        <taxon>Phacus</taxon>
    </lineage>
</organism>
<keyword evidence="4" id="KW-0694">RNA-binding</keyword>
<gene>
    <name evidence="4" type="primary">rpl20</name>
</gene>
<keyword evidence="6" id="KW-0934">Plastid</keyword>
<evidence type="ECO:0000256" key="5">
    <source>
        <dbReference type="RuleBase" id="RU000561"/>
    </source>
</evidence>
<dbReference type="SUPFAM" id="SSF74731">
    <property type="entry name" value="Ribosomal protein L20"/>
    <property type="match status" value="1"/>
</dbReference>
<name>A0A3G3LKT4_9EUGL</name>
<evidence type="ECO:0000313" key="6">
    <source>
        <dbReference type="EMBL" id="AYQ93325.1"/>
    </source>
</evidence>
<dbReference type="Pfam" id="PF00453">
    <property type="entry name" value="Ribosomal_L20"/>
    <property type="match status" value="1"/>
</dbReference>
<reference evidence="6" key="1">
    <citation type="journal article" date="2018" name="Sci. Rep.">
        <title>Dynamic evolution of inverted repeats in Euglenophyta plastid genomes.</title>
        <authorList>
            <person name="Karnkowska A."/>
            <person name="Bennett M.S."/>
            <person name="Triemer R.E."/>
        </authorList>
    </citation>
    <scope>NUCLEOTIDE SEQUENCE</scope>
</reference>
<dbReference type="FunFam" id="1.10.1900.20:FF:000001">
    <property type="entry name" value="50S ribosomal protein L20"/>
    <property type="match status" value="1"/>
</dbReference>
<keyword evidence="2 4" id="KW-0689">Ribosomal protein</keyword>
<protein>
    <recommendedName>
        <fullName evidence="4">Large ribosomal subunit protein bL20c</fullName>
    </recommendedName>
</protein>
<dbReference type="Gene3D" id="1.10.1900.20">
    <property type="entry name" value="Ribosomal protein L20"/>
    <property type="match status" value="1"/>
</dbReference>
<dbReference type="GO" id="GO:0006412">
    <property type="term" value="P:translation"/>
    <property type="evidence" value="ECO:0007669"/>
    <property type="project" value="InterPro"/>
</dbReference>
<dbReference type="Gene3D" id="6.10.160.10">
    <property type="match status" value="1"/>
</dbReference>